<dbReference type="PANTHER" id="PTHR33356:SF17">
    <property type="entry name" value="TPX2 CENTRAL DOMAIN-CONTAINING PROTEIN"/>
    <property type="match status" value="1"/>
</dbReference>
<comment type="caution">
    <text evidence="2">The sequence shown here is derived from an EMBL/GenBank/DDBJ whole genome shotgun (WGS) entry which is preliminary data.</text>
</comment>
<evidence type="ECO:0000256" key="1">
    <source>
        <dbReference type="SAM" id="MobiDB-lite"/>
    </source>
</evidence>
<feature type="region of interest" description="Disordered" evidence="1">
    <location>
        <begin position="131"/>
        <end position="150"/>
    </location>
</feature>
<protein>
    <submittedName>
        <fullName evidence="2">Uncharacterized protein</fullName>
    </submittedName>
</protein>
<dbReference type="EMBL" id="CAUOFW020005847">
    <property type="protein sequence ID" value="CAK9171814.1"/>
    <property type="molecule type" value="Genomic_DNA"/>
</dbReference>
<keyword evidence="3" id="KW-1185">Reference proteome</keyword>
<name>A0ABC8TQQ4_9AQUA</name>
<gene>
    <name evidence="2" type="ORF">ILEXP_LOCUS41420</name>
</gene>
<sequence>MADSLDDGEFWLPSEFLTDDYNLMDKENINKNGLNIGLSSNRCFPAEFPCDFGYLGLFGSSPVFSSPVDSAVGSYETESDEEDLLTVLTRQLTRSTLRETHKVASGTENLEKSWVLSGSPQSTLSGFESWFGNGSPNGPSQMSSPPTTPLGANDGWDLIYRAAGQVARPKMNSDGSTKGRGLLSPPRTRTPVNYLAPAKPPNNGFYNSQCLSPTLSQTNHQVNHDQMMKQQGCAVWSRQVKEDWYSGNRISQDRGPRVGIGGGFVECGKPLGLAQSAWPPLLAQHQNQQLLNSGKGMRSVSLGGSCGGVQKRCTGTGVFLPRRYGDPSETHKKPGCSSALLPARYGQALNKNLEDLTVLAQPRAQPRFNDTFIPEYDFLMAARRTAFVAQQRRGMWPGVLTNHEIRLPQEWTY</sequence>
<reference evidence="2 3" key="1">
    <citation type="submission" date="2024-02" db="EMBL/GenBank/DDBJ databases">
        <authorList>
            <person name="Vignale AGUSTIN F."/>
            <person name="Sosa J E."/>
            <person name="Modenutti C."/>
        </authorList>
    </citation>
    <scope>NUCLEOTIDE SEQUENCE [LARGE SCALE GENOMIC DNA]</scope>
</reference>
<dbReference type="Proteomes" id="UP001642360">
    <property type="component" value="Unassembled WGS sequence"/>
</dbReference>
<feature type="region of interest" description="Disordered" evidence="1">
    <location>
        <begin position="167"/>
        <end position="188"/>
    </location>
</feature>
<dbReference type="AlphaFoldDB" id="A0ABC8TQQ4"/>
<dbReference type="PANTHER" id="PTHR33356">
    <property type="entry name" value="TIP41-LIKE PROTEIN"/>
    <property type="match status" value="1"/>
</dbReference>
<accession>A0ABC8TQQ4</accession>
<organism evidence="2 3">
    <name type="scientific">Ilex paraguariensis</name>
    <name type="common">yerba mate</name>
    <dbReference type="NCBI Taxonomy" id="185542"/>
    <lineage>
        <taxon>Eukaryota</taxon>
        <taxon>Viridiplantae</taxon>
        <taxon>Streptophyta</taxon>
        <taxon>Embryophyta</taxon>
        <taxon>Tracheophyta</taxon>
        <taxon>Spermatophyta</taxon>
        <taxon>Magnoliopsida</taxon>
        <taxon>eudicotyledons</taxon>
        <taxon>Gunneridae</taxon>
        <taxon>Pentapetalae</taxon>
        <taxon>asterids</taxon>
        <taxon>campanulids</taxon>
        <taxon>Aquifoliales</taxon>
        <taxon>Aquifoliaceae</taxon>
        <taxon>Ilex</taxon>
    </lineage>
</organism>
<proteinExistence type="predicted"/>
<evidence type="ECO:0000313" key="2">
    <source>
        <dbReference type="EMBL" id="CAK9171814.1"/>
    </source>
</evidence>
<feature type="compositionally biased region" description="Polar residues" evidence="1">
    <location>
        <begin position="131"/>
        <end position="145"/>
    </location>
</feature>
<evidence type="ECO:0000313" key="3">
    <source>
        <dbReference type="Proteomes" id="UP001642360"/>
    </source>
</evidence>